<dbReference type="InterPro" id="IPR015847">
    <property type="entry name" value="ExoRNase_PH_dom2"/>
</dbReference>
<dbReference type="InterPro" id="IPR001247">
    <property type="entry name" value="ExoRNase_PH_dom1"/>
</dbReference>
<name>A0A2N3G695_9ACTN</name>
<dbReference type="Pfam" id="PF03726">
    <property type="entry name" value="PNPase"/>
    <property type="match status" value="1"/>
</dbReference>
<dbReference type="InterPro" id="IPR012162">
    <property type="entry name" value="PNPase"/>
</dbReference>
<dbReference type="SMART" id="SM00316">
    <property type="entry name" value="S1"/>
    <property type="match status" value="1"/>
</dbReference>
<proteinExistence type="inferred from homology"/>
<dbReference type="GO" id="GO:0004654">
    <property type="term" value="F:polyribonucleotide nucleotidyltransferase activity"/>
    <property type="evidence" value="ECO:0007669"/>
    <property type="project" value="UniProtKB-UniRule"/>
</dbReference>
<dbReference type="GO" id="GO:0000287">
    <property type="term" value="F:magnesium ion binding"/>
    <property type="evidence" value="ECO:0007669"/>
    <property type="project" value="UniProtKB-UniRule"/>
</dbReference>
<dbReference type="AlphaFoldDB" id="A0A2N3G695"/>
<keyword evidence="6 8" id="KW-0460">Magnesium</keyword>
<reference evidence="10 11" key="1">
    <citation type="journal article" date="2017" name="ISME J.">
        <title>Potential for microbial H2 and metal transformations associated with novel bacteria and archaea in deep terrestrial subsurface sediments.</title>
        <authorList>
            <person name="Hernsdorf A.W."/>
            <person name="Amano Y."/>
            <person name="Miyakawa K."/>
            <person name="Ise K."/>
            <person name="Suzuki Y."/>
            <person name="Anantharaman K."/>
            <person name="Probst A."/>
            <person name="Burstein D."/>
            <person name="Thomas B.C."/>
            <person name="Banfield J.F."/>
        </authorList>
    </citation>
    <scope>NUCLEOTIDE SEQUENCE [LARGE SCALE GENOMIC DNA]</scope>
    <source>
        <strain evidence="10">HGW-Actinobacteria-3</strain>
    </source>
</reference>
<dbReference type="SMART" id="SM00322">
    <property type="entry name" value="KH"/>
    <property type="match status" value="1"/>
</dbReference>
<organism evidence="10 11">
    <name type="scientific">Candidatus Anoxymicrobium japonicum</name>
    <dbReference type="NCBI Taxonomy" id="2013648"/>
    <lineage>
        <taxon>Bacteria</taxon>
        <taxon>Bacillati</taxon>
        <taxon>Actinomycetota</taxon>
        <taxon>Candidatus Geothermincolia</taxon>
        <taxon>Candidatus Geothermincolales</taxon>
        <taxon>Candidatus Anoxymicrobiaceae</taxon>
        <taxon>Candidatus Anoxymicrobium</taxon>
    </lineage>
</organism>
<dbReference type="PIRSF" id="PIRSF005499">
    <property type="entry name" value="PNPase"/>
    <property type="match status" value="1"/>
</dbReference>
<dbReference type="GO" id="GO:0006402">
    <property type="term" value="P:mRNA catabolic process"/>
    <property type="evidence" value="ECO:0007669"/>
    <property type="project" value="UniProtKB-UniRule"/>
</dbReference>
<comment type="function">
    <text evidence="8">Involved in mRNA degradation. Catalyzes the phosphorolysis of single-stranded polyribonucleotides processively in the 3'- to 5'-direction.</text>
</comment>
<sequence>MGLISREFELFGKKIEIETGKMAKQADAATLVTCGGTSVLATVVASDELRPIDFLPLTVDVEEKLYAAGKIPGSFFRREGRPTDTATLTARIIDRTLRPNFDKQFRNELQIVITVLSTDQVNPPDMLGIVGASCALALSNIPFDGPLAGVRVGKIADRWIINPIFQELIESDMNLVVAGNRESILMVEAGANEISETDIVEGLKVAHEAIQHLIDAIDVVDAAVRLEKQEQSKSEILSSINAFLEPRYEDVVGKLMVAYKNKDSEAVEKLNDMFEQVLLEARGQFSDKYRKVVGMCARAVGSAVLNRGLVEEIEPQVEEQMRKTLLDASASDLSKQERSLIRKDARKLFAQPYLETYYGRESLVKGVFDSLEKKLLRKQITELDIRPDGRKPFQIRKLTTEVGLLPKTHGTALFTRGETQVLTIATLGAHSEKQMLDDLGITETKSFMHHYNFPPFATGEARPMRGPKRRDIGHGSLAERALKPVIPDEEDFPYTIRLVSEVLESNGSSSMGSVCGSSMALMDAGVPLKREAHVGGIAMGLVMDGEKFKILSDIQGLEDSAGDMDFKVAGTIEGVTALQMDIKCHGLSFEVIKVALEQARQGRSFIIKAMTEAVPAPRDEVSPNAPRVLQLQIPIDKIGEMIGPGGKNIRGLIEKYDVEIDVEKDGRVFVFGKDAEKVKCVQKAIEAISRDPEVGDRYNGTVVKTTNFGAFVELTPGKDGLIHISKLSKTRIDRVEDVVNVGDKVDVEIEAVDGNGRISLKLSQE</sequence>
<feature type="binding site" evidence="8">
    <location>
        <position position="559"/>
    </location>
    <ligand>
        <name>Mg(2+)</name>
        <dbReference type="ChEBI" id="CHEBI:18420"/>
    </ligand>
</feature>
<dbReference type="GO" id="GO:0000175">
    <property type="term" value="F:3'-5'-RNA exonuclease activity"/>
    <property type="evidence" value="ECO:0007669"/>
    <property type="project" value="TreeGrafter"/>
</dbReference>
<evidence type="ECO:0000256" key="6">
    <source>
        <dbReference type="ARBA" id="ARBA00022842"/>
    </source>
</evidence>
<dbReference type="Pfam" id="PF01138">
    <property type="entry name" value="RNase_PH"/>
    <property type="match status" value="2"/>
</dbReference>
<dbReference type="GO" id="GO:0003723">
    <property type="term" value="F:RNA binding"/>
    <property type="evidence" value="ECO:0007669"/>
    <property type="project" value="UniProtKB-UniRule"/>
</dbReference>
<dbReference type="InterPro" id="IPR027408">
    <property type="entry name" value="PNPase/RNase_PH_dom_sf"/>
</dbReference>
<dbReference type="SUPFAM" id="SSF50249">
    <property type="entry name" value="Nucleic acid-binding proteins"/>
    <property type="match status" value="1"/>
</dbReference>
<comment type="similarity">
    <text evidence="1 8">Belongs to the polyribonucleotide nucleotidyltransferase family.</text>
</comment>
<evidence type="ECO:0000313" key="11">
    <source>
        <dbReference type="Proteomes" id="UP000233654"/>
    </source>
</evidence>
<dbReference type="EC" id="2.7.7.8" evidence="8"/>
<dbReference type="InterPro" id="IPR015848">
    <property type="entry name" value="PNPase_PH_RNA-bd_bac/org-type"/>
</dbReference>
<dbReference type="InterPro" id="IPR012340">
    <property type="entry name" value="NA-bd_OB-fold"/>
</dbReference>
<comment type="catalytic activity">
    <reaction evidence="8">
        <text>RNA(n+1) + phosphate = RNA(n) + a ribonucleoside 5'-diphosphate</text>
        <dbReference type="Rhea" id="RHEA:22096"/>
        <dbReference type="Rhea" id="RHEA-COMP:14527"/>
        <dbReference type="Rhea" id="RHEA-COMP:17342"/>
        <dbReference type="ChEBI" id="CHEBI:43474"/>
        <dbReference type="ChEBI" id="CHEBI:57930"/>
        <dbReference type="ChEBI" id="CHEBI:140395"/>
        <dbReference type="EC" id="2.7.7.8"/>
    </reaction>
</comment>
<dbReference type="PANTHER" id="PTHR11252:SF0">
    <property type="entry name" value="POLYRIBONUCLEOTIDE NUCLEOTIDYLTRANSFERASE 1, MITOCHONDRIAL"/>
    <property type="match status" value="1"/>
</dbReference>
<dbReference type="NCBIfam" id="NF008805">
    <property type="entry name" value="PRK11824.1"/>
    <property type="match status" value="1"/>
</dbReference>
<evidence type="ECO:0000256" key="8">
    <source>
        <dbReference type="HAMAP-Rule" id="MF_01595"/>
    </source>
</evidence>
<dbReference type="InterPro" id="IPR003029">
    <property type="entry name" value="S1_domain"/>
</dbReference>
<dbReference type="FunFam" id="3.30.230.70:FF:000001">
    <property type="entry name" value="Polyribonucleotide nucleotidyltransferase"/>
    <property type="match status" value="1"/>
</dbReference>
<dbReference type="SUPFAM" id="SSF55666">
    <property type="entry name" value="Ribonuclease PH domain 2-like"/>
    <property type="match status" value="2"/>
</dbReference>
<dbReference type="Gene3D" id="2.40.50.140">
    <property type="entry name" value="Nucleic acid-binding proteins"/>
    <property type="match status" value="1"/>
</dbReference>
<evidence type="ECO:0000256" key="1">
    <source>
        <dbReference type="ARBA" id="ARBA00007404"/>
    </source>
</evidence>
<evidence type="ECO:0000313" key="10">
    <source>
        <dbReference type="EMBL" id="PKQ28237.1"/>
    </source>
</evidence>
<dbReference type="EMBL" id="PHEX01000026">
    <property type="protein sequence ID" value="PKQ28237.1"/>
    <property type="molecule type" value="Genomic_DNA"/>
</dbReference>
<dbReference type="InterPro" id="IPR020568">
    <property type="entry name" value="Ribosomal_Su5_D2-typ_SF"/>
</dbReference>
<dbReference type="InterPro" id="IPR036612">
    <property type="entry name" value="KH_dom_type_1_sf"/>
</dbReference>
<dbReference type="HAMAP" id="MF_01595">
    <property type="entry name" value="PNPase"/>
    <property type="match status" value="1"/>
</dbReference>
<keyword evidence="2 8" id="KW-0963">Cytoplasm</keyword>
<dbReference type="FunFam" id="3.30.1370.10:FF:000001">
    <property type="entry name" value="Polyribonucleotide nucleotidyltransferase"/>
    <property type="match status" value="1"/>
</dbReference>
<dbReference type="InterPro" id="IPR036345">
    <property type="entry name" value="ExoRNase_PH_dom2_sf"/>
</dbReference>
<dbReference type="PROSITE" id="PS50126">
    <property type="entry name" value="S1"/>
    <property type="match status" value="1"/>
</dbReference>
<dbReference type="Gene3D" id="3.30.1370.10">
    <property type="entry name" value="K Homology domain, type 1"/>
    <property type="match status" value="1"/>
</dbReference>
<dbReference type="Proteomes" id="UP000233654">
    <property type="component" value="Unassembled WGS sequence"/>
</dbReference>
<dbReference type="CDD" id="cd02393">
    <property type="entry name" value="KH-I_PNPase"/>
    <property type="match status" value="1"/>
</dbReference>
<dbReference type="PANTHER" id="PTHR11252">
    <property type="entry name" value="POLYRIBONUCLEOTIDE NUCLEOTIDYLTRANSFERASE"/>
    <property type="match status" value="1"/>
</dbReference>
<dbReference type="Pfam" id="PF03725">
    <property type="entry name" value="RNase_PH_C"/>
    <property type="match status" value="1"/>
</dbReference>
<dbReference type="CDD" id="cd11363">
    <property type="entry name" value="RNase_PH_PNPase_1"/>
    <property type="match status" value="1"/>
</dbReference>
<evidence type="ECO:0000256" key="3">
    <source>
        <dbReference type="ARBA" id="ARBA00022679"/>
    </source>
</evidence>
<dbReference type="NCBIfam" id="TIGR03591">
    <property type="entry name" value="polynuc_phos"/>
    <property type="match status" value="1"/>
</dbReference>
<feature type="binding site" evidence="8">
    <location>
        <position position="565"/>
    </location>
    <ligand>
        <name>Mg(2+)</name>
        <dbReference type="ChEBI" id="CHEBI:18420"/>
    </ligand>
</feature>
<dbReference type="Pfam" id="PF00013">
    <property type="entry name" value="KH_1"/>
    <property type="match status" value="1"/>
</dbReference>
<keyword evidence="5 8" id="KW-0479">Metal-binding</keyword>
<feature type="domain" description="S1 motif" evidence="9">
    <location>
        <begin position="695"/>
        <end position="765"/>
    </location>
</feature>
<keyword evidence="7 8" id="KW-0694">RNA-binding</keyword>
<dbReference type="PROSITE" id="PS50084">
    <property type="entry name" value="KH_TYPE_1"/>
    <property type="match status" value="1"/>
</dbReference>
<comment type="subcellular location">
    <subcellularLocation>
        <location evidence="8">Cytoplasm</location>
    </subcellularLocation>
</comment>
<gene>
    <name evidence="8" type="primary">pnp</name>
    <name evidence="10" type="ORF">CVT63_03875</name>
</gene>
<dbReference type="FunFam" id="3.30.230.70:FF:000002">
    <property type="entry name" value="Polyribonucleotide nucleotidyltransferase"/>
    <property type="match status" value="1"/>
</dbReference>
<keyword evidence="4 8" id="KW-0548">Nucleotidyltransferase</keyword>
<evidence type="ECO:0000256" key="5">
    <source>
        <dbReference type="ARBA" id="ARBA00022723"/>
    </source>
</evidence>
<keyword evidence="3 8" id="KW-0808">Transferase</keyword>
<dbReference type="CDD" id="cd11364">
    <property type="entry name" value="RNase_PH_PNPase_2"/>
    <property type="match status" value="1"/>
</dbReference>
<evidence type="ECO:0000256" key="4">
    <source>
        <dbReference type="ARBA" id="ARBA00022695"/>
    </source>
</evidence>
<dbReference type="SUPFAM" id="SSF54211">
    <property type="entry name" value="Ribosomal protein S5 domain 2-like"/>
    <property type="match status" value="2"/>
</dbReference>
<dbReference type="InterPro" id="IPR004087">
    <property type="entry name" value="KH_dom"/>
</dbReference>
<dbReference type="CDD" id="cd04472">
    <property type="entry name" value="S1_PNPase"/>
    <property type="match status" value="1"/>
</dbReference>
<comment type="caution">
    <text evidence="10">The sequence shown here is derived from an EMBL/GenBank/DDBJ whole genome shotgun (WGS) entry which is preliminary data.</text>
</comment>
<protein>
    <recommendedName>
        <fullName evidence="8">Polyribonucleotide nucleotidyltransferase</fullName>
        <ecNumber evidence="8">2.7.7.8</ecNumber>
    </recommendedName>
    <alternativeName>
        <fullName evidence="8">Polynucleotide phosphorylase</fullName>
        <shortName evidence="8">PNPase</shortName>
    </alternativeName>
</protein>
<dbReference type="InterPro" id="IPR004088">
    <property type="entry name" value="KH_dom_type_1"/>
</dbReference>
<evidence type="ECO:0000259" key="9">
    <source>
        <dbReference type="PROSITE" id="PS50126"/>
    </source>
</evidence>
<dbReference type="Gene3D" id="3.30.230.70">
    <property type="entry name" value="GHMP Kinase, N-terminal domain"/>
    <property type="match status" value="2"/>
</dbReference>
<evidence type="ECO:0000256" key="2">
    <source>
        <dbReference type="ARBA" id="ARBA00022490"/>
    </source>
</evidence>
<dbReference type="GO" id="GO:0005829">
    <property type="term" value="C:cytosol"/>
    <property type="evidence" value="ECO:0007669"/>
    <property type="project" value="TreeGrafter"/>
</dbReference>
<accession>A0A2N3G695</accession>
<comment type="cofactor">
    <cofactor evidence="8">
        <name>Mg(2+)</name>
        <dbReference type="ChEBI" id="CHEBI:18420"/>
    </cofactor>
</comment>
<dbReference type="GO" id="GO:0006396">
    <property type="term" value="P:RNA processing"/>
    <property type="evidence" value="ECO:0007669"/>
    <property type="project" value="InterPro"/>
</dbReference>
<evidence type="ECO:0000256" key="7">
    <source>
        <dbReference type="ARBA" id="ARBA00022884"/>
    </source>
</evidence>
<dbReference type="Pfam" id="PF00575">
    <property type="entry name" value="S1"/>
    <property type="match status" value="1"/>
</dbReference>
<dbReference type="SUPFAM" id="SSF54791">
    <property type="entry name" value="Eukaryotic type KH-domain (KH-domain type I)"/>
    <property type="match status" value="1"/>
</dbReference>